<gene>
    <name evidence="1" type="ORF">LP129_11150</name>
</gene>
<sequence length="58" mass="6864">MDTIILYLLSQNNKGKKYRFCVLNLNAICFNDKQFSMDEHLEIFKAIKNGEFKNGEFK</sequence>
<protein>
    <submittedName>
        <fullName evidence="1">Uncharacterized protein</fullName>
    </submittedName>
</protein>
<reference evidence="1 2" key="1">
    <citation type="journal article" date="2022" name="BMC Microbiol.">
        <title>Whole genome sequencing of Moraxella bovis strains from North America reveals two genotypes with different genetic determinants.</title>
        <authorList>
            <person name="Wynn E.L."/>
            <person name="Hille M.M."/>
            <person name="Loy J.D."/>
            <person name="Schuller G."/>
            <person name="Kuhn K.L."/>
            <person name="Dickey A.M."/>
            <person name="Bono J.L."/>
            <person name="Clawson M.L."/>
        </authorList>
    </citation>
    <scope>NUCLEOTIDE SEQUENCE [LARGE SCALE GENOMIC DNA]</scope>
    <source>
        <strain evidence="1 2">SAM57978</strain>
    </source>
</reference>
<accession>A0AAX3EST7</accession>
<evidence type="ECO:0000313" key="2">
    <source>
        <dbReference type="Proteomes" id="UP001163283"/>
    </source>
</evidence>
<name>A0AAX3EST7_MORBO</name>
<dbReference type="Proteomes" id="UP001163283">
    <property type="component" value="Chromosome"/>
</dbReference>
<dbReference type="RefSeq" id="WP_264675943.1">
    <property type="nucleotide sequence ID" value="NZ_CP087773.1"/>
</dbReference>
<proteinExistence type="predicted"/>
<dbReference type="AlphaFoldDB" id="A0AAX3EST7"/>
<evidence type="ECO:0000313" key="1">
    <source>
        <dbReference type="EMBL" id="UZA51046.1"/>
    </source>
</evidence>
<organism evidence="1 2">
    <name type="scientific">Moraxella bovis</name>
    <dbReference type="NCBI Taxonomy" id="476"/>
    <lineage>
        <taxon>Bacteria</taxon>
        <taxon>Pseudomonadati</taxon>
        <taxon>Pseudomonadota</taxon>
        <taxon>Gammaproteobacteria</taxon>
        <taxon>Moraxellales</taxon>
        <taxon>Moraxellaceae</taxon>
        <taxon>Moraxella</taxon>
    </lineage>
</organism>
<dbReference type="EMBL" id="CP087781">
    <property type="protein sequence ID" value="UZA51046.1"/>
    <property type="molecule type" value="Genomic_DNA"/>
</dbReference>